<dbReference type="GO" id="GO:0003677">
    <property type="term" value="F:DNA binding"/>
    <property type="evidence" value="ECO:0007669"/>
    <property type="project" value="UniProtKB-KW"/>
</dbReference>
<dbReference type="RefSeq" id="WP_013275282.1">
    <property type="nucleotide sequence ID" value="NC_014377.1"/>
</dbReference>
<dbReference type="GO" id="GO:0003700">
    <property type="term" value="F:DNA-binding transcription factor activity"/>
    <property type="evidence" value="ECO:0007669"/>
    <property type="project" value="InterPro"/>
</dbReference>
<dbReference type="EMBL" id="CP002131">
    <property type="protein sequence ID" value="ADL07232.1"/>
    <property type="molecule type" value="Genomic_DNA"/>
</dbReference>
<dbReference type="OrthoDB" id="1853358at2"/>
<dbReference type="AlphaFoldDB" id="D9S1F5"/>
<reference evidence="5 6" key="1">
    <citation type="journal article" date="2010" name="Stand. Genomic Sci.">
        <title>Complete genome sequence of Thermosediminibacter oceani type strain (JW/IW-1228P).</title>
        <authorList>
            <person name="Pitluck S."/>
            <person name="Yasawong M."/>
            <person name="Munk C."/>
            <person name="Nolan M."/>
            <person name="Lapidus A."/>
            <person name="Lucas S."/>
            <person name="Glavina Del Rio T."/>
            <person name="Tice H."/>
            <person name="Cheng J.F."/>
            <person name="Bruce D."/>
            <person name="Detter C."/>
            <person name="Tapia R."/>
            <person name="Han C."/>
            <person name="Goodwin L."/>
            <person name="Liolios K."/>
            <person name="Ivanova N."/>
            <person name="Mavromatis K."/>
            <person name="Mikhailova N."/>
            <person name="Pati A."/>
            <person name="Chen A."/>
            <person name="Palaniappan K."/>
            <person name="Land M."/>
            <person name="Hauser L."/>
            <person name="Chang Y.J."/>
            <person name="Jeffries C.D."/>
            <person name="Rohde M."/>
            <person name="Spring S."/>
            <person name="Sikorski J."/>
            <person name="Goker M."/>
            <person name="Woyke T."/>
            <person name="Bristow J."/>
            <person name="Eisen J.A."/>
            <person name="Markowitz V."/>
            <person name="Hugenholtz P."/>
            <person name="Kyrpides N.C."/>
            <person name="Klenk H.P."/>
        </authorList>
    </citation>
    <scope>NUCLEOTIDE SEQUENCE [LARGE SCALE GENOMIC DNA]</scope>
    <source>
        <strain evidence="6">ATCC BAA-1034 / DSM 16646 / JW/IW-1228P</strain>
    </source>
</reference>
<dbReference type="PROSITE" id="PS01117">
    <property type="entry name" value="HTH_MARR_1"/>
    <property type="match status" value="1"/>
</dbReference>
<dbReference type="InterPro" id="IPR036388">
    <property type="entry name" value="WH-like_DNA-bd_sf"/>
</dbReference>
<dbReference type="InterPro" id="IPR000835">
    <property type="entry name" value="HTH_MarR-typ"/>
</dbReference>
<organism evidence="5 6">
    <name type="scientific">Thermosediminibacter oceani (strain ATCC BAA-1034 / DSM 16646 / JW/IW-1228P)</name>
    <dbReference type="NCBI Taxonomy" id="555079"/>
    <lineage>
        <taxon>Bacteria</taxon>
        <taxon>Bacillati</taxon>
        <taxon>Bacillota</taxon>
        <taxon>Clostridia</taxon>
        <taxon>Thermosediminibacterales</taxon>
        <taxon>Thermosediminibacteraceae</taxon>
        <taxon>Thermosediminibacter</taxon>
    </lineage>
</organism>
<feature type="domain" description="HTH marR-type" evidence="4">
    <location>
        <begin position="6"/>
        <end position="138"/>
    </location>
</feature>
<keyword evidence="6" id="KW-1185">Reference proteome</keyword>
<dbReference type="KEGG" id="toc:Toce_0455"/>
<dbReference type="Gene3D" id="1.10.10.10">
    <property type="entry name" value="Winged helix-like DNA-binding domain superfamily/Winged helix DNA-binding domain"/>
    <property type="match status" value="1"/>
</dbReference>
<dbReference type="PROSITE" id="PS50995">
    <property type="entry name" value="HTH_MARR_2"/>
    <property type="match status" value="1"/>
</dbReference>
<dbReference type="STRING" id="555079.Toce_0455"/>
<proteinExistence type="predicted"/>
<evidence type="ECO:0000313" key="5">
    <source>
        <dbReference type="EMBL" id="ADL07232.1"/>
    </source>
</evidence>
<dbReference type="Pfam" id="PF12802">
    <property type="entry name" value="MarR_2"/>
    <property type="match status" value="1"/>
</dbReference>
<dbReference type="eggNOG" id="COG1846">
    <property type="taxonomic scope" value="Bacteria"/>
</dbReference>
<keyword evidence="3" id="KW-0804">Transcription</keyword>
<sequence length="146" mass="16696">MEDRGSHYLRELIRMLVRNLGVLEKSEASCCGTTLSQCHTIVEIGRAGEISLNELAELLNLDNSTISRSVNNLVKQGLVVRETDPEDRRYVRIRLTKEGYGVYEAVESSMEAYFERIFTTIPEEKREQVLESLQILIDAVRKNKCC</sequence>
<dbReference type="InterPro" id="IPR023187">
    <property type="entry name" value="Tscrpt_reg_MarR-type_CS"/>
</dbReference>
<evidence type="ECO:0000256" key="2">
    <source>
        <dbReference type="ARBA" id="ARBA00023125"/>
    </source>
</evidence>
<name>D9S1F5_THEOJ</name>
<dbReference type="Proteomes" id="UP000000272">
    <property type="component" value="Chromosome"/>
</dbReference>
<dbReference type="InterPro" id="IPR036390">
    <property type="entry name" value="WH_DNA-bd_sf"/>
</dbReference>
<evidence type="ECO:0000313" key="6">
    <source>
        <dbReference type="Proteomes" id="UP000000272"/>
    </source>
</evidence>
<protein>
    <submittedName>
        <fullName evidence="5">Transcriptional regulator, MarR family</fullName>
    </submittedName>
</protein>
<dbReference type="PANTHER" id="PTHR42756">
    <property type="entry name" value="TRANSCRIPTIONAL REGULATOR, MARR"/>
    <property type="match status" value="1"/>
</dbReference>
<accession>D9S1F5</accession>
<dbReference type="SMART" id="SM00347">
    <property type="entry name" value="HTH_MARR"/>
    <property type="match status" value="1"/>
</dbReference>
<gene>
    <name evidence="5" type="ordered locus">Toce_0455</name>
</gene>
<evidence type="ECO:0000256" key="1">
    <source>
        <dbReference type="ARBA" id="ARBA00023015"/>
    </source>
</evidence>
<dbReference type="HOGENOM" id="CLU_083287_27_8_9"/>
<keyword evidence="1" id="KW-0805">Transcription regulation</keyword>
<keyword evidence="2" id="KW-0238">DNA-binding</keyword>
<dbReference type="SUPFAM" id="SSF46785">
    <property type="entry name" value="Winged helix' DNA-binding domain"/>
    <property type="match status" value="1"/>
</dbReference>
<evidence type="ECO:0000256" key="3">
    <source>
        <dbReference type="ARBA" id="ARBA00023163"/>
    </source>
</evidence>
<dbReference type="PANTHER" id="PTHR42756:SF1">
    <property type="entry name" value="TRANSCRIPTIONAL REPRESSOR OF EMRAB OPERON"/>
    <property type="match status" value="1"/>
</dbReference>
<dbReference type="PRINTS" id="PR00598">
    <property type="entry name" value="HTHMARR"/>
</dbReference>
<evidence type="ECO:0000259" key="4">
    <source>
        <dbReference type="PROSITE" id="PS50995"/>
    </source>
</evidence>